<evidence type="ECO:0000256" key="2">
    <source>
        <dbReference type="ARBA" id="ARBA00023125"/>
    </source>
</evidence>
<dbReference type="Gene3D" id="1.10.10.10">
    <property type="entry name" value="Winged helix-like DNA-binding domain superfamily/Winged helix DNA-binding domain"/>
    <property type="match status" value="1"/>
</dbReference>
<keyword evidence="1" id="KW-0805">Transcription regulation</keyword>
<keyword evidence="2 5" id="KW-0238">DNA-binding</keyword>
<dbReference type="GO" id="GO:0003677">
    <property type="term" value="F:DNA binding"/>
    <property type="evidence" value="ECO:0007669"/>
    <property type="project" value="UniProtKB-KW"/>
</dbReference>
<evidence type="ECO:0000256" key="1">
    <source>
        <dbReference type="ARBA" id="ARBA00023015"/>
    </source>
</evidence>
<accession>A0A7X0BZZ9</accession>
<name>A0A7X0BZZ9_9ACTN</name>
<dbReference type="PANTHER" id="PTHR44846">
    <property type="entry name" value="MANNOSYL-D-GLYCERATE TRANSPORT/METABOLISM SYSTEM REPRESSOR MNGR-RELATED"/>
    <property type="match status" value="1"/>
</dbReference>
<dbReference type="InterPro" id="IPR036388">
    <property type="entry name" value="WH-like_DNA-bd_sf"/>
</dbReference>
<dbReference type="GO" id="GO:0045892">
    <property type="term" value="P:negative regulation of DNA-templated transcription"/>
    <property type="evidence" value="ECO:0007669"/>
    <property type="project" value="TreeGrafter"/>
</dbReference>
<proteinExistence type="predicted"/>
<dbReference type="PANTHER" id="PTHR44846:SF17">
    <property type="entry name" value="GNTR-FAMILY TRANSCRIPTIONAL REGULATOR"/>
    <property type="match status" value="1"/>
</dbReference>
<dbReference type="PROSITE" id="PS50949">
    <property type="entry name" value="HTH_GNTR"/>
    <property type="match status" value="1"/>
</dbReference>
<dbReference type="InterPro" id="IPR000524">
    <property type="entry name" value="Tscrpt_reg_HTH_GntR"/>
</dbReference>
<gene>
    <name evidence="5" type="ORF">FHU36_001735</name>
</gene>
<dbReference type="SMART" id="SM00345">
    <property type="entry name" value="HTH_GNTR"/>
    <property type="match status" value="1"/>
</dbReference>
<protein>
    <submittedName>
        <fullName evidence="5">DNA-binding GntR family transcriptional regulator</fullName>
    </submittedName>
</protein>
<dbReference type="Pfam" id="PF00392">
    <property type="entry name" value="GntR"/>
    <property type="match status" value="1"/>
</dbReference>
<dbReference type="SUPFAM" id="SSF46785">
    <property type="entry name" value="Winged helix' DNA-binding domain"/>
    <property type="match status" value="1"/>
</dbReference>
<dbReference type="RefSeq" id="WP_185083212.1">
    <property type="nucleotide sequence ID" value="NZ_JACHJB010000001.1"/>
</dbReference>
<evidence type="ECO:0000313" key="6">
    <source>
        <dbReference type="Proteomes" id="UP000583800"/>
    </source>
</evidence>
<dbReference type="EMBL" id="JACHJB010000001">
    <property type="protein sequence ID" value="MBB6345226.1"/>
    <property type="molecule type" value="Genomic_DNA"/>
</dbReference>
<keyword evidence="6" id="KW-1185">Reference proteome</keyword>
<dbReference type="InterPro" id="IPR050679">
    <property type="entry name" value="Bact_HTH_transcr_reg"/>
</dbReference>
<feature type="domain" description="HTH gntR-type" evidence="4">
    <location>
        <begin position="8"/>
        <end position="76"/>
    </location>
</feature>
<dbReference type="CDD" id="cd07377">
    <property type="entry name" value="WHTH_GntR"/>
    <property type="match status" value="1"/>
</dbReference>
<sequence length="89" mass="10145">MIEFRHDRPRWEQVADVIRERIAASVYRPGSRVPSENDLMQEFGIARMTAHKVMRALREEGTIYTVRGLGSFVSQPSDAKPPEDEASSK</sequence>
<evidence type="ECO:0000259" key="4">
    <source>
        <dbReference type="PROSITE" id="PS50949"/>
    </source>
</evidence>
<dbReference type="InterPro" id="IPR036390">
    <property type="entry name" value="WH_DNA-bd_sf"/>
</dbReference>
<dbReference type="Proteomes" id="UP000583800">
    <property type="component" value="Unassembled WGS sequence"/>
</dbReference>
<reference evidence="5 6" key="1">
    <citation type="submission" date="2020-08" db="EMBL/GenBank/DDBJ databases">
        <title>Sequencing the genomes of 1000 actinobacteria strains.</title>
        <authorList>
            <person name="Klenk H.-P."/>
        </authorList>
    </citation>
    <scope>NUCLEOTIDE SEQUENCE [LARGE SCALE GENOMIC DNA]</scope>
    <source>
        <strain evidence="5 6">DSM 45913</strain>
    </source>
</reference>
<dbReference type="GO" id="GO:0003700">
    <property type="term" value="F:DNA-binding transcription factor activity"/>
    <property type="evidence" value="ECO:0007669"/>
    <property type="project" value="InterPro"/>
</dbReference>
<evidence type="ECO:0000256" key="3">
    <source>
        <dbReference type="ARBA" id="ARBA00023163"/>
    </source>
</evidence>
<organism evidence="5 6">
    <name type="scientific">Nonomuraea muscovyensis</name>
    <dbReference type="NCBI Taxonomy" id="1124761"/>
    <lineage>
        <taxon>Bacteria</taxon>
        <taxon>Bacillati</taxon>
        <taxon>Actinomycetota</taxon>
        <taxon>Actinomycetes</taxon>
        <taxon>Streptosporangiales</taxon>
        <taxon>Streptosporangiaceae</taxon>
        <taxon>Nonomuraea</taxon>
    </lineage>
</organism>
<dbReference type="PRINTS" id="PR00035">
    <property type="entry name" value="HTHGNTR"/>
</dbReference>
<keyword evidence="3" id="KW-0804">Transcription</keyword>
<comment type="caution">
    <text evidence="5">The sequence shown here is derived from an EMBL/GenBank/DDBJ whole genome shotgun (WGS) entry which is preliminary data.</text>
</comment>
<evidence type="ECO:0000313" key="5">
    <source>
        <dbReference type="EMBL" id="MBB6345226.1"/>
    </source>
</evidence>
<dbReference type="AlphaFoldDB" id="A0A7X0BZZ9"/>